<name>A0A9N9XBQ1_DIABA</name>
<evidence type="ECO:0008006" key="4">
    <source>
        <dbReference type="Google" id="ProtNLM"/>
    </source>
</evidence>
<accession>A0A9N9XBQ1</accession>
<dbReference type="OrthoDB" id="10065929at2759"/>
<protein>
    <recommendedName>
        <fullName evidence="4">HTH psq-type domain-containing protein</fullName>
    </recommendedName>
</protein>
<reference evidence="2" key="1">
    <citation type="submission" date="2022-01" db="EMBL/GenBank/DDBJ databases">
        <authorList>
            <person name="King R."/>
        </authorList>
    </citation>
    <scope>NUCLEOTIDE SEQUENCE</scope>
</reference>
<comment type="subcellular location">
    <subcellularLocation>
        <location evidence="1">Nucleus</location>
    </subcellularLocation>
</comment>
<dbReference type="SUPFAM" id="SSF46689">
    <property type="entry name" value="Homeodomain-like"/>
    <property type="match status" value="1"/>
</dbReference>
<organism evidence="2 3">
    <name type="scientific">Diabrotica balteata</name>
    <name type="common">Banded cucumber beetle</name>
    <dbReference type="NCBI Taxonomy" id="107213"/>
    <lineage>
        <taxon>Eukaryota</taxon>
        <taxon>Metazoa</taxon>
        <taxon>Ecdysozoa</taxon>
        <taxon>Arthropoda</taxon>
        <taxon>Hexapoda</taxon>
        <taxon>Insecta</taxon>
        <taxon>Pterygota</taxon>
        <taxon>Neoptera</taxon>
        <taxon>Endopterygota</taxon>
        <taxon>Coleoptera</taxon>
        <taxon>Polyphaga</taxon>
        <taxon>Cucujiformia</taxon>
        <taxon>Chrysomeloidea</taxon>
        <taxon>Chrysomelidae</taxon>
        <taxon>Galerucinae</taxon>
        <taxon>Diabroticina</taxon>
        <taxon>Diabroticites</taxon>
        <taxon>Diabrotica</taxon>
    </lineage>
</organism>
<gene>
    <name evidence="2" type="ORF">DIABBA_LOCUS8453</name>
</gene>
<evidence type="ECO:0000256" key="1">
    <source>
        <dbReference type="ARBA" id="ARBA00004123"/>
    </source>
</evidence>
<evidence type="ECO:0000313" key="2">
    <source>
        <dbReference type="EMBL" id="CAG9835237.1"/>
    </source>
</evidence>
<sequence>MPRFYKRPPGTKPLREYNTDDLEKAVNAVRCGKLPLRAVAEKYNIDKMKIFRKIKNIHQKQHGGQSTASEFHGGVCFEK</sequence>
<dbReference type="InterPro" id="IPR009057">
    <property type="entry name" value="Homeodomain-like_sf"/>
</dbReference>
<dbReference type="Gene3D" id="1.10.10.60">
    <property type="entry name" value="Homeodomain-like"/>
    <property type="match status" value="1"/>
</dbReference>
<evidence type="ECO:0000313" key="3">
    <source>
        <dbReference type="Proteomes" id="UP001153709"/>
    </source>
</evidence>
<dbReference type="Proteomes" id="UP001153709">
    <property type="component" value="Chromosome 5"/>
</dbReference>
<dbReference type="AlphaFoldDB" id="A0A9N9XBQ1"/>
<dbReference type="EMBL" id="OU898280">
    <property type="protein sequence ID" value="CAG9835237.1"/>
    <property type="molecule type" value="Genomic_DNA"/>
</dbReference>
<dbReference type="GO" id="GO:0005634">
    <property type="term" value="C:nucleus"/>
    <property type="evidence" value="ECO:0007669"/>
    <property type="project" value="UniProtKB-SubCell"/>
</dbReference>
<proteinExistence type="predicted"/>
<keyword evidence="3" id="KW-1185">Reference proteome</keyword>